<evidence type="ECO:0000313" key="8">
    <source>
        <dbReference type="EMBL" id="ETS75335.1"/>
    </source>
</evidence>
<feature type="transmembrane region" description="Helical" evidence="6">
    <location>
        <begin position="179"/>
        <end position="198"/>
    </location>
</feature>
<keyword evidence="2 6" id="KW-0812">Transmembrane</keyword>
<keyword evidence="3 6" id="KW-1133">Transmembrane helix</keyword>
<dbReference type="Pfam" id="PF20684">
    <property type="entry name" value="Fung_rhodopsin"/>
    <property type="match status" value="1"/>
</dbReference>
<evidence type="ECO:0000256" key="1">
    <source>
        <dbReference type="ARBA" id="ARBA00004141"/>
    </source>
</evidence>
<dbReference type="eggNOG" id="ENOG502SM41">
    <property type="taxonomic scope" value="Eukaryota"/>
</dbReference>
<evidence type="ECO:0000256" key="5">
    <source>
        <dbReference type="ARBA" id="ARBA00038359"/>
    </source>
</evidence>
<keyword evidence="4 6" id="KW-0472">Membrane</keyword>
<proteinExistence type="inferred from homology"/>
<name>W3WN45_PESFW</name>
<accession>W3WN45</accession>
<dbReference type="AlphaFoldDB" id="W3WN45"/>
<dbReference type="KEGG" id="pfy:PFICI_12279"/>
<comment type="similarity">
    <text evidence="5">Belongs to the SAT4 family.</text>
</comment>
<dbReference type="GeneID" id="19277292"/>
<dbReference type="OMA" id="ASKITCA"/>
<evidence type="ECO:0000256" key="3">
    <source>
        <dbReference type="ARBA" id="ARBA00022989"/>
    </source>
</evidence>
<evidence type="ECO:0000256" key="6">
    <source>
        <dbReference type="SAM" id="Phobius"/>
    </source>
</evidence>
<evidence type="ECO:0000256" key="2">
    <source>
        <dbReference type="ARBA" id="ARBA00022692"/>
    </source>
</evidence>
<dbReference type="EMBL" id="KI912118">
    <property type="protein sequence ID" value="ETS75335.1"/>
    <property type="molecule type" value="Genomic_DNA"/>
</dbReference>
<dbReference type="GO" id="GO:0016020">
    <property type="term" value="C:membrane"/>
    <property type="evidence" value="ECO:0007669"/>
    <property type="project" value="UniProtKB-SubCell"/>
</dbReference>
<gene>
    <name evidence="8" type="ORF">PFICI_12279</name>
</gene>
<feature type="transmembrane region" description="Helical" evidence="6">
    <location>
        <begin position="49"/>
        <end position="68"/>
    </location>
</feature>
<evidence type="ECO:0000313" key="9">
    <source>
        <dbReference type="Proteomes" id="UP000030651"/>
    </source>
</evidence>
<feature type="transmembrane region" description="Helical" evidence="6">
    <location>
        <begin position="250"/>
        <end position="272"/>
    </location>
</feature>
<dbReference type="PANTHER" id="PTHR33048">
    <property type="entry name" value="PTH11-LIKE INTEGRAL MEMBRANE PROTEIN (AFU_ORTHOLOGUE AFUA_5G11245)"/>
    <property type="match status" value="1"/>
</dbReference>
<feature type="transmembrane region" description="Helical" evidence="6">
    <location>
        <begin position="12"/>
        <end position="37"/>
    </location>
</feature>
<reference evidence="9" key="1">
    <citation type="journal article" date="2015" name="BMC Genomics">
        <title>Genomic and transcriptomic analysis of the endophytic fungus Pestalotiopsis fici reveals its lifestyle and high potential for synthesis of natural products.</title>
        <authorList>
            <person name="Wang X."/>
            <person name="Zhang X."/>
            <person name="Liu L."/>
            <person name="Xiang M."/>
            <person name="Wang W."/>
            <person name="Sun X."/>
            <person name="Che Y."/>
            <person name="Guo L."/>
            <person name="Liu G."/>
            <person name="Guo L."/>
            <person name="Wang C."/>
            <person name="Yin W.B."/>
            <person name="Stadler M."/>
            <person name="Zhang X."/>
            <person name="Liu X."/>
        </authorList>
    </citation>
    <scope>NUCLEOTIDE SEQUENCE [LARGE SCALE GENOMIC DNA]</scope>
    <source>
        <strain evidence="9">W106-1 / CGMCC3.15140</strain>
    </source>
</reference>
<evidence type="ECO:0000259" key="7">
    <source>
        <dbReference type="Pfam" id="PF20684"/>
    </source>
</evidence>
<dbReference type="InterPro" id="IPR049326">
    <property type="entry name" value="Rhodopsin_dom_fungi"/>
</dbReference>
<dbReference type="Proteomes" id="UP000030651">
    <property type="component" value="Unassembled WGS sequence"/>
</dbReference>
<dbReference type="HOGENOM" id="CLU_028200_0_1_1"/>
<feature type="transmembrane region" description="Helical" evidence="6">
    <location>
        <begin position="137"/>
        <end position="159"/>
    </location>
</feature>
<evidence type="ECO:0000256" key="4">
    <source>
        <dbReference type="ARBA" id="ARBA00023136"/>
    </source>
</evidence>
<dbReference type="OrthoDB" id="5329176at2759"/>
<keyword evidence="9" id="KW-1185">Reference proteome</keyword>
<feature type="transmembrane region" description="Helical" evidence="6">
    <location>
        <begin position="102"/>
        <end position="130"/>
    </location>
</feature>
<dbReference type="InterPro" id="IPR052337">
    <property type="entry name" value="SAT4-like"/>
</dbReference>
<dbReference type="InParanoid" id="W3WN45"/>
<organism evidence="8 9">
    <name type="scientific">Pestalotiopsis fici (strain W106-1 / CGMCC3.15140)</name>
    <dbReference type="NCBI Taxonomy" id="1229662"/>
    <lineage>
        <taxon>Eukaryota</taxon>
        <taxon>Fungi</taxon>
        <taxon>Dikarya</taxon>
        <taxon>Ascomycota</taxon>
        <taxon>Pezizomycotina</taxon>
        <taxon>Sordariomycetes</taxon>
        <taxon>Xylariomycetidae</taxon>
        <taxon>Amphisphaeriales</taxon>
        <taxon>Sporocadaceae</taxon>
        <taxon>Pestalotiopsis</taxon>
    </lineage>
</organism>
<dbReference type="PANTHER" id="PTHR33048:SF57">
    <property type="entry name" value="INTEGRAL MEMBRANE PROTEIN-RELATED"/>
    <property type="match status" value="1"/>
</dbReference>
<sequence length="327" mass="35400">MFDPVIPIETQMQVSMVVIPVVFGLLATTAVGLRIAARHISHRALDPSDYVMIAALIVNLAFCGLIAAEPFTGAGMHMTDLVARYGTSPIVTYTKMTVANQILWALAVCLPKVSILMLYTKVFAVPFFILSARISGVVVILLGVATILGALLQCQPFAYNWDQTIEGGHCGDQVLSFKITASINVILDIVVLFLPMPYLAGLEMAWKKKIILIVTFAGGFITCIFSALRIAAVVNMDYADLTYLAGLPSIYSVIEPSLIITLACIPVLRPLLGGDYSSRGTYRGSGPKKVTDRNVPCQSFRLGTRKKTGFFTIDDVHSQGEDSSSNK</sequence>
<dbReference type="RefSeq" id="XP_007839051.1">
    <property type="nucleotide sequence ID" value="XM_007840860.1"/>
</dbReference>
<protein>
    <recommendedName>
        <fullName evidence="7">Rhodopsin domain-containing protein</fullName>
    </recommendedName>
</protein>
<comment type="subcellular location">
    <subcellularLocation>
        <location evidence="1">Membrane</location>
        <topology evidence="1">Multi-pass membrane protein</topology>
    </subcellularLocation>
</comment>
<feature type="domain" description="Rhodopsin" evidence="7">
    <location>
        <begin position="33"/>
        <end position="272"/>
    </location>
</feature>
<feature type="transmembrane region" description="Helical" evidence="6">
    <location>
        <begin position="210"/>
        <end position="230"/>
    </location>
</feature>